<dbReference type="InterPro" id="IPR001680">
    <property type="entry name" value="WD40_rpt"/>
</dbReference>
<dbReference type="FunFam" id="1.20.1280.50:FF:000016">
    <property type="entry name" value="E3 ubiquitin ligase complex SCF subunit sconB"/>
    <property type="match status" value="1"/>
</dbReference>
<dbReference type="Gene3D" id="2.130.10.10">
    <property type="entry name" value="YVTN repeat-like/Quinoprotein amine dehydrogenase"/>
    <property type="match status" value="2"/>
</dbReference>
<evidence type="ECO:0000259" key="8">
    <source>
        <dbReference type="PROSITE" id="PS50181"/>
    </source>
</evidence>
<dbReference type="FunFam" id="2.130.10.10:FF:000715">
    <property type="entry name" value="F-box protein MET30"/>
    <property type="match status" value="1"/>
</dbReference>
<accession>A0AAD5WS77</accession>
<evidence type="ECO:0000313" key="10">
    <source>
        <dbReference type="Proteomes" id="UP001201980"/>
    </source>
</evidence>
<evidence type="ECO:0000256" key="1">
    <source>
        <dbReference type="ARBA" id="ARBA00004906"/>
    </source>
</evidence>
<keyword evidence="5" id="KW-0833">Ubl conjugation pathway</keyword>
<evidence type="ECO:0000256" key="7">
    <source>
        <dbReference type="SAM" id="MobiDB-lite"/>
    </source>
</evidence>
<dbReference type="InterPro" id="IPR036047">
    <property type="entry name" value="F-box-like_dom_sf"/>
</dbReference>
<feature type="region of interest" description="Disordered" evidence="7">
    <location>
        <begin position="538"/>
        <end position="585"/>
    </location>
</feature>
<organism evidence="9 10">
    <name type="scientific">Zalerion maritima</name>
    <dbReference type="NCBI Taxonomy" id="339359"/>
    <lineage>
        <taxon>Eukaryota</taxon>
        <taxon>Fungi</taxon>
        <taxon>Dikarya</taxon>
        <taxon>Ascomycota</taxon>
        <taxon>Pezizomycotina</taxon>
        <taxon>Sordariomycetes</taxon>
        <taxon>Lulworthiomycetidae</taxon>
        <taxon>Lulworthiales</taxon>
        <taxon>Lulworthiaceae</taxon>
        <taxon>Zalerion</taxon>
    </lineage>
</organism>
<evidence type="ECO:0000256" key="2">
    <source>
        <dbReference type="ARBA" id="ARBA00007968"/>
    </source>
</evidence>
<feature type="domain" description="F-box" evidence="8">
    <location>
        <begin position="197"/>
        <end position="243"/>
    </location>
</feature>
<comment type="caution">
    <text evidence="9">The sequence shown here is derived from an EMBL/GenBank/DDBJ whole genome shotgun (WGS) entry which is preliminary data.</text>
</comment>
<feature type="repeat" description="WD" evidence="6">
    <location>
        <begin position="480"/>
        <end position="521"/>
    </location>
</feature>
<reference evidence="9" key="1">
    <citation type="submission" date="2022-07" db="EMBL/GenBank/DDBJ databases">
        <title>Draft genome sequence of Zalerion maritima ATCC 34329, a (micro)plastics degrading marine fungus.</title>
        <authorList>
            <person name="Paco A."/>
            <person name="Goncalves M.F.M."/>
            <person name="Rocha-Santos T.A.P."/>
            <person name="Alves A."/>
        </authorList>
    </citation>
    <scope>NUCLEOTIDE SEQUENCE</scope>
    <source>
        <strain evidence="9">ATCC 34329</strain>
    </source>
</reference>
<feature type="region of interest" description="Disordered" evidence="7">
    <location>
        <begin position="273"/>
        <end position="309"/>
    </location>
</feature>
<keyword evidence="3 6" id="KW-0853">WD repeat</keyword>
<comment type="pathway">
    <text evidence="1">Protein modification; protein ubiquitination.</text>
</comment>
<dbReference type="GO" id="GO:0031146">
    <property type="term" value="P:SCF-dependent proteasomal ubiquitin-dependent protein catabolic process"/>
    <property type="evidence" value="ECO:0007669"/>
    <property type="project" value="UniProtKB-ARBA"/>
</dbReference>
<feature type="repeat" description="WD" evidence="6">
    <location>
        <begin position="658"/>
        <end position="690"/>
    </location>
</feature>
<dbReference type="EMBL" id="JAKWBI020000187">
    <property type="protein sequence ID" value="KAJ2899826.1"/>
    <property type="molecule type" value="Genomic_DNA"/>
</dbReference>
<protein>
    <recommendedName>
        <fullName evidence="8">F-box domain-containing protein</fullName>
    </recommendedName>
</protein>
<dbReference type="InterPro" id="IPR036322">
    <property type="entry name" value="WD40_repeat_dom_sf"/>
</dbReference>
<dbReference type="InterPro" id="IPR051075">
    <property type="entry name" value="SCF_subunit_WD-repeat"/>
</dbReference>
<dbReference type="InterPro" id="IPR015943">
    <property type="entry name" value="WD40/YVTN_repeat-like_dom_sf"/>
</dbReference>
<feature type="compositionally biased region" description="Basic and acidic residues" evidence="7">
    <location>
        <begin position="57"/>
        <end position="70"/>
    </location>
</feature>
<dbReference type="Pfam" id="PF00400">
    <property type="entry name" value="WD40"/>
    <property type="match status" value="6"/>
</dbReference>
<dbReference type="PRINTS" id="PR00320">
    <property type="entry name" value="GPROTEINBRPT"/>
</dbReference>
<feature type="compositionally biased region" description="Pro residues" evidence="7">
    <location>
        <begin position="1"/>
        <end position="13"/>
    </location>
</feature>
<evidence type="ECO:0000313" key="9">
    <source>
        <dbReference type="EMBL" id="KAJ2899826.1"/>
    </source>
</evidence>
<dbReference type="PROSITE" id="PS50294">
    <property type="entry name" value="WD_REPEATS_REGION"/>
    <property type="match status" value="3"/>
</dbReference>
<dbReference type="InterPro" id="IPR001810">
    <property type="entry name" value="F-box_dom"/>
</dbReference>
<dbReference type="PANTHER" id="PTHR19872">
    <property type="entry name" value="UBIQUITIN LIGASE SPECIFICITY FACTOR/HREP PROTEIN"/>
    <property type="match status" value="1"/>
</dbReference>
<sequence length="702" mass="78525">MTSPPGEPAPPLRQPQRKEMVINSSSTERNPVYIPSKNDHDHEPKKRDNHVSPSSKESCDRRRAEDEHSQLSHVPTQLVGKTVTPFLREHIPGLYAPIGKSTAASLSKSKDPNSKFCYRHQPDARCRRAADEVKMESIQRELDELPQDDRQAIAHVWSLFSAAPSKHRDLMLKGIITQCCFPQLSTVSREVQEQLKIDFITALPQELSYQILGLLDTTSLCKAAQVSRRWRVLADDDVVWHRMCEQHIDKKCKKCGWGLPLLDRQRLSEFSKEAQSHVDSAHGPPSPPDSQTASKRSASIDADNSRAKRQCISRVSGEIMTHKTKAQLEEERKFKPWKVVYRDRYKIGYNWKHGLCSVKTFSGHENGVTCLQFNDKYLATGSYDATIKIWDIESGELLRTLEGHQTGIRALWFDDTRLVSGSLDHTIKTWNWKTGVLNATFQAHTDGVISVHFEGDYLVSGSIDHTVRIFQFSTRMTWVLRGHSDWVNHVRVDSSAQVVYSGSDDCTVKMWDLASLKCIKTFAGHVGQVQQLLPMPADFEPELDNPADGADSASVASGRGGTPNGSQELGGRPIDRTAYGETFDNPDRPLPARYIMTAALDNTMRLWDTATGQCIRTFFGHLEGIWGLAADTLRAVTGANDNMVKVWCPRTGKCERTFTGHTGPVTCVGLSDSRMASGSEDGDVRLYSFDGDWGLEEAGTPF</sequence>
<feature type="repeat" description="WD" evidence="6">
    <location>
        <begin position="593"/>
        <end position="617"/>
    </location>
</feature>
<dbReference type="CDD" id="cd22147">
    <property type="entry name" value="F-box_SpPof1-like"/>
    <property type="match status" value="1"/>
</dbReference>
<keyword evidence="4" id="KW-0677">Repeat</keyword>
<keyword evidence="10" id="KW-1185">Reference proteome</keyword>
<evidence type="ECO:0000256" key="6">
    <source>
        <dbReference type="PROSITE-ProRule" id="PRU00221"/>
    </source>
</evidence>
<dbReference type="Gene3D" id="1.20.1280.50">
    <property type="match status" value="1"/>
</dbReference>
<dbReference type="GO" id="GO:1990756">
    <property type="term" value="F:ubiquitin-like ligase-substrate adaptor activity"/>
    <property type="evidence" value="ECO:0007669"/>
    <property type="project" value="UniProtKB-ARBA"/>
</dbReference>
<dbReference type="Proteomes" id="UP001201980">
    <property type="component" value="Unassembled WGS sequence"/>
</dbReference>
<evidence type="ECO:0000256" key="3">
    <source>
        <dbReference type="ARBA" id="ARBA00022574"/>
    </source>
</evidence>
<dbReference type="SUPFAM" id="SSF81383">
    <property type="entry name" value="F-box domain"/>
    <property type="match status" value="1"/>
</dbReference>
<dbReference type="InterPro" id="IPR019775">
    <property type="entry name" value="WD40_repeat_CS"/>
</dbReference>
<dbReference type="Pfam" id="PF12937">
    <property type="entry name" value="F-box-like"/>
    <property type="match status" value="1"/>
</dbReference>
<dbReference type="InterPro" id="IPR020472">
    <property type="entry name" value="WD40_PAC1"/>
</dbReference>
<feature type="repeat" description="WD" evidence="6">
    <location>
        <begin position="361"/>
        <end position="400"/>
    </location>
</feature>
<evidence type="ECO:0000256" key="5">
    <source>
        <dbReference type="ARBA" id="ARBA00022786"/>
    </source>
</evidence>
<name>A0AAD5WS77_9PEZI</name>
<dbReference type="PROSITE" id="PS00678">
    <property type="entry name" value="WD_REPEATS_1"/>
    <property type="match status" value="2"/>
</dbReference>
<feature type="region of interest" description="Disordered" evidence="7">
    <location>
        <begin position="1"/>
        <end position="76"/>
    </location>
</feature>
<dbReference type="CDD" id="cd00200">
    <property type="entry name" value="WD40"/>
    <property type="match status" value="1"/>
</dbReference>
<gene>
    <name evidence="9" type="ORF">MKZ38_002768</name>
</gene>
<dbReference type="PROSITE" id="PS50082">
    <property type="entry name" value="WD_REPEATS_2"/>
    <property type="match status" value="6"/>
</dbReference>
<dbReference type="SMART" id="SM00320">
    <property type="entry name" value="WD40"/>
    <property type="match status" value="7"/>
</dbReference>
<feature type="compositionally biased region" description="Basic and acidic residues" evidence="7">
    <location>
        <begin position="37"/>
        <end position="50"/>
    </location>
</feature>
<dbReference type="PANTHER" id="PTHR19872:SF9">
    <property type="entry name" value="UBIQUITIN-BINDING SDF UBIQUITIN LIGASE COMPLEX SUBUNIT"/>
    <property type="match status" value="1"/>
</dbReference>
<proteinExistence type="inferred from homology"/>
<dbReference type="AlphaFoldDB" id="A0AAD5WS77"/>
<dbReference type="SMART" id="SM00256">
    <property type="entry name" value="FBOX"/>
    <property type="match status" value="1"/>
</dbReference>
<dbReference type="GO" id="GO:0019005">
    <property type="term" value="C:SCF ubiquitin ligase complex"/>
    <property type="evidence" value="ECO:0007669"/>
    <property type="project" value="UniProtKB-ARBA"/>
</dbReference>
<feature type="compositionally biased region" description="Low complexity" evidence="7">
    <location>
        <begin position="547"/>
        <end position="557"/>
    </location>
</feature>
<comment type="similarity">
    <text evidence="2">Belongs to the WD repeat MET30/SCONB/SCON-2 family.</text>
</comment>
<dbReference type="PROSITE" id="PS50181">
    <property type="entry name" value="FBOX"/>
    <property type="match status" value="1"/>
</dbReference>
<feature type="repeat" description="WD" evidence="6">
    <location>
        <begin position="401"/>
        <end position="440"/>
    </location>
</feature>
<feature type="repeat" description="WD" evidence="6">
    <location>
        <begin position="441"/>
        <end position="474"/>
    </location>
</feature>
<evidence type="ECO:0000256" key="4">
    <source>
        <dbReference type="ARBA" id="ARBA00022737"/>
    </source>
</evidence>
<dbReference type="SUPFAM" id="SSF50978">
    <property type="entry name" value="WD40 repeat-like"/>
    <property type="match status" value="1"/>
</dbReference>